<evidence type="ECO:0000256" key="1">
    <source>
        <dbReference type="SAM" id="MobiDB-lite"/>
    </source>
</evidence>
<gene>
    <name evidence="2" type="ORF">UW78_C0006G0006</name>
</gene>
<comment type="caution">
    <text evidence="2">The sequence shown here is derived from an EMBL/GenBank/DDBJ whole genome shotgun (WGS) entry which is preliminary data.</text>
</comment>
<accession>A0A0G1KD56</accession>
<evidence type="ECO:0000313" key="2">
    <source>
        <dbReference type="EMBL" id="KKT81641.1"/>
    </source>
</evidence>
<evidence type="ECO:0000313" key="3">
    <source>
        <dbReference type="Proteomes" id="UP000034595"/>
    </source>
</evidence>
<dbReference type="AlphaFoldDB" id="A0A0G1KD56"/>
<sequence length="449" mass="51026">MSSLKHVDTLRLEKFLEMRSGYVCNFSDRAFRDFVMKTTGIDVYAVGYEDGGTSKANRLRNFWRKENDFLTAKLLREIIEYQKVQKQTLGKEFTVADEVLYKECLIITGKLVNENLTNAEKPIEELSDDELQTIIRRAENTNISDNLYQRANGEWQMRQSQEMLKATKNKSHEDDLNEIKIGMLELLSDPQYTKRKFSLFKKRFYGLSDNELRSVLRSIGALAYFGKENGEQWGLRSRNSVSGGNIVQSDSQQKEGPHSKLPQSINISRSQVHFGNGDLVGREKVMLDAGSTKKNFPSRLHSISAIATILAFGFGVYVYFYPESTSILGGNIDTQSDSVLATSTVNISDVFSKYHSLATALEQRNFLEKYKDAKVIGSGTFKNIDKPSDNYFLVSIQVNKDLFSCYFETDKEIEQKLLLFKKDQDINFTGVFTMSAVFGGGWSIRECGL</sequence>
<dbReference type="EMBL" id="LCJQ01000006">
    <property type="protein sequence ID" value="KKT81641.1"/>
    <property type="molecule type" value="Genomic_DNA"/>
</dbReference>
<proteinExistence type="predicted"/>
<protein>
    <submittedName>
        <fullName evidence="2">Uncharacterized protein</fullName>
    </submittedName>
</protein>
<name>A0A0G1KD56_9BACT</name>
<organism evidence="2 3">
    <name type="scientific">Candidatus Azambacteria bacterium GW2011_GWA1_44_9</name>
    <dbReference type="NCBI Taxonomy" id="1618610"/>
    <lineage>
        <taxon>Bacteria</taxon>
        <taxon>Candidatus Azamiibacteriota</taxon>
    </lineage>
</organism>
<reference evidence="2 3" key="1">
    <citation type="journal article" date="2015" name="Nature">
        <title>rRNA introns, odd ribosomes, and small enigmatic genomes across a large radiation of phyla.</title>
        <authorList>
            <person name="Brown C.T."/>
            <person name="Hug L.A."/>
            <person name="Thomas B.C."/>
            <person name="Sharon I."/>
            <person name="Castelle C.J."/>
            <person name="Singh A."/>
            <person name="Wilkins M.J."/>
            <person name="Williams K.H."/>
            <person name="Banfield J.F."/>
        </authorList>
    </citation>
    <scope>NUCLEOTIDE SEQUENCE [LARGE SCALE GENOMIC DNA]</scope>
</reference>
<feature type="compositionally biased region" description="Polar residues" evidence="1">
    <location>
        <begin position="241"/>
        <end position="251"/>
    </location>
</feature>
<feature type="region of interest" description="Disordered" evidence="1">
    <location>
        <begin position="241"/>
        <end position="262"/>
    </location>
</feature>
<dbReference type="Proteomes" id="UP000034595">
    <property type="component" value="Unassembled WGS sequence"/>
</dbReference>